<dbReference type="Gene3D" id="1.20.5.190">
    <property type="match status" value="1"/>
</dbReference>
<dbReference type="GO" id="GO:0003712">
    <property type="term" value="F:transcription coregulator activity"/>
    <property type="evidence" value="ECO:0007669"/>
    <property type="project" value="TreeGrafter"/>
</dbReference>
<feature type="repeat" description="ANK" evidence="15">
    <location>
        <begin position="812"/>
        <end position="844"/>
    </location>
</feature>
<feature type="compositionally biased region" description="Low complexity" evidence="16">
    <location>
        <begin position="283"/>
        <end position="293"/>
    </location>
</feature>
<dbReference type="InterPro" id="IPR013783">
    <property type="entry name" value="Ig-like_fold"/>
</dbReference>
<evidence type="ECO:0000256" key="5">
    <source>
        <dbReference type="ARBA" id="ARBA00022837"/>
    </source>
</evidence>
<comment type="caution">
    <text evidence="19">The sequence shown here is derived from an EMBL/GenBank/DDBJ whole genome shotgun (WGS) entry which is preliminary data.</text>
</comment>
<dbReference type="InterPro" id="IPR002110">
    <property type="entry name" value="Ankyrin_rpt"/>
</dbReference>
<dbReference type="GO" id="GO:0005634">
    <property type="term" value="C:nucleus"/>
    <property type="evidence" value="ECO:0007669"/>
    <property type="project" value="UniProtKB-SubCell"/>
</dbReference>
<keyword evidence="20" id="KW-1185">Reference proteome</keyword>
<dbReference type="InterPro" id="IPR005559">
    <property type="entry name" value="CG-1_dom"/>
</dbReference>
<keyword evidence="7" id="KW-0805">Transcription regulation</keyword>
<feature type="domain" description="CG-1" evidence="18">
    <location>
        <begin position="83"/>
        <end position="265"/>
    </location>
</feature>
<keyword evidence="3" id="KW-0597">Phosphoprotein</keyword>
<sequence>MISGQTCNSSSDVITSSGDEVSAKALSFSFTLSLLFYSSSASSFSFLPSFLFFVSLIHFVVISLSSLRMAERGSYGISPRLDIQQLLSEAQHRWLRPAEICEILRNHQTFRISPEPPSRPPNTYALKLGHVLGAKASCTEFKILVAGQRELIIKHSCMLLLKYFHLKGYHIDIYSTSLGGSLFLFDRNVLRYFRKDGHNWRKKKDGKTVKEAHEKLKVGSVDVLHCYYAHGEDNEYFQRRSYWMLEEDKNIVFVHYLEVKGNRTNVGGIRETDDSSSSLREGSPQTSSSSTSQYKAPSGSTDYTSPRDIHQANSRLPPFAESRQLQFGDGPLRNNLDAGFSLHHSSNHRKEQSSIHVEDYIPQFKEETPNFTNPVAGSQNSLGLGTWEEILEQCSTGYNTVPSHVSVSPSQHAFVGVAHDRENVIQGKFLAREIVKEELENSLPSDSTWQFSSGDNVPSHLKGLVEQSSNLDLSFDIGHILFEKNTLDSNLSTPDQFSTHHGQQNERRVQNDLQVQFTNMESQSSMPYKFDNNINTDGNVNYNFTLRQQLLDGEEGLKKVDSFSRWISKALGDVDLQMQSSSGIPWSTVECGSADDDSSLSPSISQDQLFTIIDFSPKWAFTDSQPEVLVFGNFLKSQQEVAKYRWSCMFGEVEVAAEVLAYGILCCQAPPHRDGLVPFYVTCSNRLACSELREFNYKFGSTKDIEITDIYDGNTIELSLHLRLEKLLSLAVNPSSFSFKIVAEKRNLINKIISLKEEDEGYQQVDQTNDTGFSQYEVRDHLLTKLMKEKLYSWLLHKTIEDGKGPNILDDDGQGVLHLAAALGYDWAIKPIVTAGVSINFRDINGWTALHWAAFYGREQTVAYLVSLGAAPGFVTDPSPEFLSGRTPADLASVNGHKGISGFLAESSLTSHLSSLELVDSKEDGVVESSATKAIQTVSERTTTPRTYGEMPDALSLKDSLTAVRNATQAADRIHQMFRMQSLERRRLNEYGDDGLLDERALSLLAGKSSKAGPNDGQTHTAAVQIQKKYRGWKKRKEFLIIRQRIVKIQAHVRGHQVRKQYRAITWSVGILEKVILRWRRKGSGLRGFRPDAVNKEAVMQSLPLKEDDYDFFKEGRKQTEERLQKALTRVKSMVQYPEGRAQYRRVLNVVEGLRETKTDFTMNESEETTYDDLIEIDKLLDDDSFMYA</sequence>
<dbReference type="FunFam" id="2.60.40.10:FF:000314">
    <property type="entry name" value="Calmodulin-binding transcription activator 2"/>
    <property type="match status" value="1"/>
</dbReference>
<dbReference type="FunFam" id="1.20.5.190:FF:000003">
    <property type="entry name" value="Calmodulin-binding transcription activator 2"/>
    <property type="match status" value="1"/>
</dbReference>
<accession>A0A7J6FSK0</accession>
<evidence type="ECO:0000256" key="9">
    <source>
        <dbReference type="ARBA" id="ARBA00023043"/>
    </source>
</evidence>
<dbReference type="PANTHER" id="PTHR23335:SF29">
    <property type="entry name" value="CALMODULIN-BINDING TRANSCRIPTION ACTIVATOR 1"/>
    <property type="match status" value="1"/>
</dbReference>
<dbReference type="GO" id="GO:0003690">
    <property type="term" value="F:double-stranded DNA binding"/>
    <property type="evidence" value="ECO:0007669"/>
    <property type="project" value="TreeGrafter"/>
</dbReference>
<dbReference type="PROSITE" id="PS50096">
    <property type="entry name" value="IQ"/>
    <property type="match status" value="2"/>
</dbReference>
<dbReference type="InterPro" id="IPR027417">
    <property type="entry name" value="P-loop_NTPase"/>
</dbReference>
<evidence type="ECO:0000256" key="13">
    <source>
        <dbReference type="ARBA" id="ARBA00023163"/>
    </source>
</evidence>
<feature type="compositionally biased region" description="Polar residues" evidence="16">
    <location>
        <begin position="294"/>
        <end position="304"/>
    </location>
</feature>
<keyword evidence="11" id="KW-0238">DNA-binding</keyword>
<dbReference type="EMBL" id="JAATIQ010000176">
    <property type="protein sequence ID" value="KAF4373704.1"/>
    <property type="molecule type" value="Genomic_DNA"/>
</dbReference>
<evidence type="ECO:0000256" key="12">
    <source>
        <dbReference type="ARBA" id="ARBA00023159"/>
    </source>
</evidence>
<dbReference type="SMART" id="SM01076">
    <property type="entry name" value="CG-1"/>
    <property type="match status" value="1"/>
</dbReference>
<comment type="similarity">
    <text evidence="2">Belongs to the CAMTA family.</text>
</comment>
<dbReference type="GO" id="GO:0006357">
    <property type="term" value="P:regulation of transcription by RNA polymerase II"/>
    <property type="evidence" value="ECO:0007669"/>
    <property type="project" value="TreeGrafter"/>
</dbReference>
<evidence type="ECO:0000313" key="19">
    <source>
        <dbReference type="EMBL" id="KAF4373704.1"/>
    </source>
</evidence>
<keyword evidence="17" id="KW-1133">Transmembrane helix</keyword>
<dbReference type="GO" id="GO:0005516">
    <property type="term" value="F:calmodulin binding"/>
    <property type="evidence" value="ECO:0007669"/>
    <property type="project" value="UniProtKB-KW"/>
</dbReference>
<comment type="subcellular location">
    <subcellularLocation>
        <location evidence="1">Nucleus</location>
    </subcellularLocation>
</comment>
<dbReference type="CDD" id="cd23767">
    <property type="entry name" value="IQCD"/>
    <property type="match status" value="1"/>
</dbReference>
<evidence type="ECO:0000256" key="16">
    <source>
        <dbReference type="SAM" id="MobiDB-lite"/>
    </source>
</evidence>
<dbReference type="SMART" id="SM00015">
    <property type="entry name" value="IQ"/>
    <property type="match status" value="2"/>
</dbReference>
<dbReference type="SMART" id="SM00248">
    <property type="entry name" value="ANK"/>
    <property type="match status" value="3"/>
</dbReference>
<keyword evidence="10" id="KW-0175">Coiled coil</keyword>
<gene>
    <name evidence="19" type="ORF">G4B88_030047</name>
</gene>
<dbReference type="PROSITE" id="PS51437">
    <property type="entry name" value="CG_1"/>
    <property type="match status" value="1"/>
</dbReference>
<evidence type="ECO:0000256" key="3">
    <source>
        <dbReference type="ARBA" id="ARBA00022553"/>
    </source>
</evidence>
<dbReference type="InterPro" id="IPR036770">
    <property type="entry name" value="Ankyrin_rpt-contain_sf"/>
</dbReference>
<keyword evidence="14" id="KW-0539">Nucleus</keyword>
<dbReference type="Gene3D" id="2.60.40.10">
    <property type="entry name" value="Immunoglobulins"/>
    <property type="match status" value="1"/>
</dbReference>
<evidence type="ECO:0000259" key="18">
    <source>
        <dbReference type="PROSITE" id="PS51437"/>
    </source>
</evidence>
<keyword evidence="13" id="KW-0804">Transcription</keyword>
<evidence type="ECO:0000256" key="4">
    <source>
        <dbReference type="ARBA" id="ARBA00022737"/>
    </source>
</evidence>
<evidence type="ECO:0000256" key="2">
    <source>
        <dbReference type="ARBA" id="ARBA00008267"/>
    </source>
</evidence>
<feature type="region of interest" description="Disordered" evidence="16">
    <location>
        <begin position="265"/>
        <end position="317"/>
    </location>
</feature>
<evidence type="ECO:0000256" key="1">
    <source>
        <dbReference type="ARBA" id="ARBA00004123"/>
    </source>
</evidence>
<dbReference type="PANTHER" id="PTHR23335">
    <property type="entry name" value="CALMODULIN-BINDING TRANSCRIPTION ACTIVATOR CAMTA"/>
    <property type="match status" value="1"/>
</dbReference>
<dbReference type="GO" id="GO:0009409">
    <property type="term" value="P:response to cold"/>
    <property type="evidence" value="ECO:0007669"/>
    <property type="project" value="UniProtKB-ARBA"/>
</dbReference>
<dbReference type="Proteomes" id="UP000583929">
    <property type="component" value="Unassembled WGS sequence"/>
</dbReference>
<dbReference type="PROSITE" id="PS50297">
    <property type="entry name" value="ANK_REP_REGION"/>
    <property type="match status" value="1"/>
</dbReference>
<evidence type="ECO:0000256" key="8">
    <source>
        <dbReference type="ARBA" id="ARBA00023016"/>
    </source>
</evidence>
<protein>
    <recommendedName>
        <fullName evidence="18">CG-1 domain-containing protein</fullName>
    </recommendedName>
</protein>
<dbReference type="SUPFAM" id="SSF48403">
    <property type="entry name" value="Ankyrin repeat"/>
    <property type="match status" value="1"/>
</dbReference>
<dbReference type="SUPFAM" id="SSF52540">
    <property type="entry name" value="P-loop containing nucleoside triphosphate hydrolases"/>
    <property type="match status" value="1"/>
</dbReference>
<dbReference type="Gene3D" id="1.25.40.20">
    <property type="entry name" value="Ankyrin repeat-containing domain"/>
    <property type="match status" value="1"/>
</dbReference>
<evidence type="ECO:0000256" key="17">
    <source>
        <dbReference type="SAM" id="Phobius"/>
    </source>
</evidence>
<feature type="repeat" description="ANK" evidence="15">
    <location>
        <begin position="845"/>
        <end position="877"/>
    </location>
</feature>
<evidence type="ECO:0000313" key="20">
    <source>
        <dbReference type="Proteomes" id="UP000583929"/>
    </source>
</evidence>
<evidence type="ECO:0000256" key="7">
    <source>
        <dbReference type="ARBA" id="ARBA00023015"/>
    </source>
</evidence>
<proteinExistence type="inferred from homology"/>
<keyword evidence="5" id="KW-0106">Calcium</keyword>
<dbReference type="PROSITE" id="PS50088">
    <property type="entry name" value="ANK_REPEAT"/>
    <property type="match status" value="2"/>
</dbReference>
<reference evidence="19 20" key="1">
    <citation type="journal article" date="2020" name="bioRxiv">
        <title>Sequence and annotation of 42 cannabis genomes reveals extensive copy number variation in cannabinoid synthesis and pathogen resistance genes.</title>
        <authorList>
            <person name="Mckernan K.J."/>
            <person name="Helbert Y."/>
            <person name="Kane L.T."/>
            <person name="Ebling H."/>
            <person name="Zhang L."/>
            <person name="Liu B."/>
            <person name="Eaton Z."/>
            <person name="Mclaughlin S."/>
            <person name="Kingan S."/>
            <person name="Baybayan P."/>
            <person name="Concepcion G."/>
            <person name="Jordan M."/>
            <person name="Riva A."/>
            <person name="Barbazuk W."/>
            <person name="Harkins T."/>
        </authorList>
    </citation>
    <scope>NUCLEOTIDE SEQUENCE [LARGE SCALE GENOMIC DNA]</scope>
    <source>
        <strain evidence="20">cv. Jamaican Lion 4</strain>
        <tissue evidence="19">Leaf</tissue>
    </source>
</reference>
<dbReference type="Pfam" id="PF00612">
    <property type="entry name" value="IQ"/>
    <property type="match status" value="2"/>
</dbReference>
<evidence type="ECO:0000256" key="10">
    <source>
        <dbReference type="ARBA" id="ARBA00023054"/>
    </source>
</evidence>
<evidence type="ECO:0000256" key="6">
    <source>
        <dbReference type="ARBA" id="ARBA00022860"/>
    </source>
</evidence>
<evidence type="ECO:0000256" key="14">
    <source>
        <dbReference type="ARBA" id="ARBA00023242"/>
    </source>
</evidence>
<evidence type="ECO:0000256" key="11">
    <source>
        <dbReference type="ARBA" id="ARBA00023125"/>
    </source>
</evidence>
<dbReference type="InterPro" id="IPR000048">
    <property type="entry name" value="IQ_motif_EF-hand-BS"/>
</dbReference>
<dbReference type="Pfam" id="PF12796">
    <property type="entry name" value="Ank_2"/>
    <property type="match status" value="1"/>
</dbReference>
<keyword evidence="8" id="KW-0346">Stress response</keyword>
<dbReference type="InterPro" id="IPR014756">
    <property type="entry name" value="Ig_E-set"/>
</dbReference>
<dbReference type="SUPFAM" id="SSF81296">
    <property type="entry name" value="E set domains"/>
    <property type="match status" value="1"/>
</dbReference>
<keyword evidence="17" id="KW-0812">Transmembrane</keyword>
<dbReference type="Pfam" id="PF03859">
    <property type="entry name" value="CG-1"/>
    <property type="match status" value="1"/>
</dbReference>
<organism evidence="19 20">
    <name type="scientific">Cannabis sativa</name>
    <name type="common">Hemp</name>
    <name type="synonym">Marijuana</name>
    <dbReference type="NCBI Taxonomy" id="3483"/>
    <lineage>
        <taxon>Eukaryota</taxon>
        <taxon>Viridiplantae</taxon>
        <taxon>Streptophyta</taxon>
        <taxon>Embryophyta</taxon>
        <taxon>Tracheophyta</taxon>
        <taxon>Spermatophyta</taxon>
        <taxon>Magnoliopsida</taxon>
        <taxon>eudicotyledons</taxon>
        <taxon>Gunneridae</taxon>
        <taxon>Pentapetalae</taxon>
        <taxon>rosids</taxon>
        <taxon>fabids</taxon>
        <taxon>Rosales</taxon>
        <taxon>Cannabaceae</taxon>
        <taxon>Cannabis</taxon>
    </lineage>
</organism>
<feature type="transmembrane region" description="Helical" evidence="17">
    <location>
        <begin position="50"/>
        <end position="70"/>
    </location>
</feature>
<keyword evidence="17" id="KW-0472">Membrane</keyword>
<keyword evidence="12" id="KW-0010">Activator</keyword>
<name>A0A7J6FSK0_CANSA</name>
<keyword evidence="6" id="KW-0112">Calmodulin-binding</keyword>
<evidence type="ECO:0000256" key="15">
    <source>
        <dbReference type="PROSITE-ProRule" id="PRU00023"/>
    </source>
</evidence>
<keyword evidence="4" id="KW-0677">Repeat</keyword>
<keyword evidence="9 15" id="KW-0040">ANK repeat</keyword>
<dbReference type="AlphaFoldDB" id="A0A7J6FSK0"/>